<dbReference type="EMBL" id="HBIB01044200">
    <property type="protein sequence ID" value="CAE0266502.1"/>
    <property type="molecule type" value="Transcribed_RNA"/>
</dbReference>
<reference evidence="2" key="1">
    <citation type="submission" date="2021-01" db="EMBL/GenBank/DDBJ databases">
        <authorList>
            <person name="Corre E."/>
            <person name="Pelletier E."/>
            <person name="Niang G."/>
            <person name="Scheremetjew M."/>
            <person name="Finn R."/>
            <person name="Kale V."/>
            <person name="Holt S."/>
            <person name="Cochrane G."/>
            <person name="Meng A."/>
            <person name="Brown T."/>
            <person name="Cohen L."/>
        </authorList>
    </citation>
    <scope>NUCLEOTIDE SEQUENCE</scope>
    <source>
        <strain evidence="2">NIES-2562</strain>
    </source>
</reference>
<accession>A0A7S3LVD1</accession>
<sequence>MATVRGYFEAEDREGNLELEESGDDSSEDSSDGEADAREELREQDLKGVGSVLAKGTKEALVLFLDSRPIQAGQQLLSRYDIDTAVMPDEGKRVRTKVTAIIGKDGLVPSLLPQLLKEPIELRNDVPEAVARLLDAGEVYAEKDDIHMAIETIIFAFQTWLSPESTPASARGVRLTRNVPHAKPLSGGVMEAAMDDEKQYMFWTLMAGMLQVDGDKKEGLQASLRALAAAFSDESDVFRRARALGDTAVRLYDVDDFATSAAFSWTAAALKAGELGEDHAEVAEECEKPYTCIKKPKT</sequence>
<organism evidence="2">
    <name type="scientific">Palpitomonas bilix</name>
    <dbReference type="NCBI Taxonomy" id="652834"/>
    <lineage>
        <taxon>Eukaryota</taxon>
        <taxon>Eukaryota incertae sedis</taxon>
    </lineage>
</organism>
<name>A0A7S3LVD1_9EUKA</name>
<protein>
    <submittedName>
        <fullName evidence="2">Uncharacterized protein</fullName>
    </submittedName>
</protein>
<dbReference type="AlphaFoldDB" id="A0A7S3LVD1"/>
<evidence type="ECO:0000313" key="2">
    <source>
        <dbReference type="EMBL" id="CAE0266502.1"/>
    </source>
</evidence>
<proteinExistence type="predicted"/>
<feature type="compositionally biased region" description="Acidic residues" evidence="1">
    <location>
        <begin position="17"/>
        <end position="34"/>
    </location>
</feature>
<evidence type="ECO:0000256" key="1">
    <source>
        <dbReference type="SAM" id="MobiDB-lite"/>
    </source>
</evidence>
<gene>
    <name evidence="2" type="ORF">PBIL07802_LOCUS28842</name>
</gene>
<feature type="region of interest" description="Disordered" evidence="1">
    <location>
        <begin position="1"/>
        <end position="41"/>
    </location>
</feature>